<reference evidence="1" key="1">
    <citation type="submission" date="2022-02" db="EMBL/GenBank/DDBJ databases">
        <title>Plant Genome Project.</title>
        <authorList>
            <person name="Zhang R.-G."/>
        </authorList>
    </citation>
    <scope>NUCLEOTIDE SEQUENCE</scope>
    <source>
        <strain evidence="1">AT1</strain>
    </source>
</reference>
<proteinExistence type="predicted"/>
<evidence type="ECO:0000313" key="2">
    <source>
        <dbReference type="Proteomes" id="UP001062846"/>
    </source>
</evidence>
<evidence type="ECO:0000313" key="1">
    <source>
        <dbReference type="EMBL" id="KAI8548744.1"/>
    </source>
</evidence>
<dbReference type="Proteomes" id="UP001062846">
    <property type="component" value="Chromosome 7"/>
</dbReference>
<sequence length="84" mass="9107">MVDSPSVGRKLYVSSIFHKACIEVNEEGTEAAAASAAAMRQLSRCLSIPRKIDFVADHPFLFVIREDMTGAVLFIGQVLNPLVG</sequence>
<name>A0ACC0N6N1_RHOML</name>
<organism evidence="1 2">
    <name type="scientific">Rhododendron molle</name>
    <name type="common">Chinese azalea</name>
    <name type="synonym">Azalea mollis</name>
    <dbReference type="NCBI Taxonomy" id="49168"/>
    <lineage>
        <taxon>Eukaryota</taxon>
        <taxon>Viridiplantae</taxon>
        <taxon>Streptophyta</taxon>
        <taxon>Embryophyta</taxon>
        <taxon>Tracheophyta</taxon>
        <taxon>Spermatophyta</taxon>
        <taxon>Magnoliopsida</taxon>
        <taxon>eudicotyledons</taxon>
        <taxon>Gunneridae</taxon>
        <taxon>Pentapetalae</taxon>
        <taxon>asterids</taxon>
        <taxon>Ericales</taxon>
        <taxon>Ericaceae</taxon>
        <taxon>Ericoideae</taxon>
        <taxon>Rhodoreae</taxon>
        <taxon>Rhododendron</taxon>
    </lineage>
</organism>
<protein>
    <submittedName>
        <fullName evidence="1">Uncharacterized protein</fullName>
    </submittedName>
</protein>
<comment type="caution">
    <text evidence="1">The sequence shown here is derived from an EMBL/GenBank/DDBJ whole genome shotgun (WGS) entry which is preliminary data.</text>
</comment>
<accession>A0ACC0N6N1</accession>
<dbReference type="EMBL" id="CM046394">
    <property type="protein sequence ID" value="KAI8548744.1"/>
    <property type="molecule type" value="Genomic_DNA"/>
</dbReference>
<gene>
    <name evidence="1" type="ORF">RHMOL_Rhmol07G0297400</name>
</gene>
<keyword evidence="2" id="KW-1185">Reference proteome</keyword>